<name>A0A0K1QCD9_9BACT</name>
<dbReference type="EMBL" id="CP012333">
    <property type="protein sequence ID" value="AKV03393.1"/>
    <property type="molecule type" value="Genomic_DNA"/>
</dbReference>
<dbReference type="Pfam" id="PF04264">
    <property type="entry name" value="YceI"/>
    <property type="match status" value="1"/>
</dbReference>
<dbReference type="PANTHER" id="PTHR34406:SF1">
    <property type="entry name" value="PROTEIN YCEI"/>
    <property type="match status" value="1"/>
</dbReference>
<evidence type="ECO:0000313" key="4">
    <source>
        <dbReference type="Proteomes" id="UP000064967"/>
    </source>
</evidence>
<dbReference type="InterPro" id="IPR007372">
    <property type="entry name" value="Lipid/polyisoprenoid-bd_YceI"/>
</dbReference>
<feature type="domain" description="Lipid/polyisoprenoid-binding YceI-like" evidence="2">
    <location>
        <begin position="49"/>
        <end position="218"/>
    </location>
</feature>
<reference evidence="3 4" key="1">
    <citation type="submission" date="2015-08" db="EMBL/GenBank/DDBJ databases">
        <authorList>
            <person name="Babu N.S."/>
            <person name="Beckwith C.J."/>
            <person name="Beseler K.G."/>
            <person name="Brison A."/>
            <person name="Carone J.V."/>
            <person name="Caskin T.P."/>
            <person name="Diamond M."/>
            <person name="Durham M.E."/>
            <person name="Foxe J.M."/>
            <person name="Go M."/>
            <person name="Henderson B.A."/>
            <person name="Jones I.B."/>
            <person name="McGettigan J.A."/>
            <person name="Micheletti S.J."/>
            <person name="Nasrallah M.E."/>
            <person name="Ortiz D."/>
            <person name="Piller C.R."/>
            <person name="Privatt S.R."/>
            <person name="Schneider S.L."/>
            <person name="Sharp S."/>
            <person name="Smith T.C."/>
            <person name="Stanton J.D."/>
            <person name="Ullery H.E."/>
            <person name="Wilson R.J."/>
            <person name="Serrano M.G."/>
            <person name="Buck G."/>
            <person name="Lee V."/>
            <person name="Wang Y."/>
            <person name="Carvalho R."/>
            <person name="Voegtly L."/>
            <person name="Shi R."/>
            <person name="Duckworth R."/>
            <person name="Johnson A."/>
            <person name="Loviza R."/>
            <person name="Walstead R."/>
            <person name="Shah Z."/>
            <person name="Kiflezghi M."/>
            <person name="Wade K."/>
            <person name="Ball S.L."/>
            <person name="Bradley K.W."/>
            <person name="Asai D.J."/>
            <person name="Bowman C.A."/>
            <person name="Russell D.A."/>
            <person name="Pope W.H."/>
            <person name="Jacobs-Sera D."/>
            <person name="Hendrix R.W."/>
            <person name="Hatfull G.F."/>
        </authorList>
    </citation>
    <scope>NUCLEOTIDE SEQUENCE [LARGE SCALE GENOMIC DNA]</scope>
    <source>
        <strain evidence="3 4">DSM 27648</strain>
    </source>
</reference>
<feature type="compositionally biased region" description="Basic and acidic residues" evidence="1">
    <location>
        <begin position="17"/>
        <end position="30"/>
    </location>
</feature>
<accession>A0A0K1QCD9</accession>
<evidence type="ECO:0000259" key="2">
    <source>
        <dbReference type="SMART" id="SM00867"/>
    </source>
</evidence>
<dbReference type="PATRIC" id="fig|1391654.3.peg.10193"/>
<protein>
    <recommendedName>
        <fullName evidence="2">Lipid/polyisoprenoid-binding YceI-like domain-containing protein</fullName>
    </recommendedName>
</protein>
<dbReference type="KEGG" id="llu:AKJ09_10056"/>
<dbReference type="InterPro" id="IPR036761">
    <property type="entry name" value="TTHA0802/YceI-like_sf"/>
</dbReference>
<dbReference type="AlphaFoldDB" id="A0A0K1QCD9"/>
<sequence>MFHPCNDAFARCRLSESDETGHRHIGRTKETAMSTSTEATTSTSAGLKTWNIDPSHSGVTFKVRHLMITNVRGEFQKFSGAVKYDPSNLAASSAEATIEVGSINTKEQGRDDHLKSADFFDAAKYPNITFKSRAIRQGKEGLEIVGDLTIRDQAREVVLQVEGPTPEQKDPWGNTRIGASAETKIKRSEFGITWNTVLEAGGVAVSDDIHIHLDLSLVLAK</sequence>
<feature type="region of interest" description="Disordered" evidence="1">
    <location>
        <begin position="17"/>
        <end position="40"/>
    </location>
</feature>
<dbReference type="SMART" id="SM00867">
    <property type="entry name" value="YceI"/>
    <property type="match status" value="1"/>
</dbReference>
<gene>
    <name evidence="3" type="ORF">AKJ09_10056</name>
</gene>
<evidence type="ECO:0000313" key="3">
    <source>
        <dbReference type="EMBL" id="AKV03393.1"/>
    </source>
</evidence>
<dbReference type="Gene3D" id="2.40.128.110">
    <property type="entry name" value="Lipid/polyisoprenoid-binding, YceI-like"/>
    <property type="match status" value="1"/>
</dbReference>
<dbReference type="SUPFAM" id="SSF101874">
    <property type="entry name" value="YceI-like"/>
    <property type="match status" value="1"/>
</dbReference>
<evidence type="ECO:0000256" key="1">
    <source>
        <dbReference type="SAM" id="MobiDB-lite"/>
    </source>
</evidence>
<feature type="compositionally biased region" description="Low complexity" evidence="1">
    <location>
        <begin position="31"/>
        <end position="40"/>
    </location>
</feature>
<dbReference type="PANTHER" id="PTHR34406">
    <property type="entry name" value="PROTEIN YCEI"/>
    <property type="match status" value="1"/>
</dbReference>
<proteinExistence type="predicted"/>
<keyword evidence="4" id="KW-1185">Reference proteome</keyword>
<dbReference type="Proteomes" id="UP000064967">
    <property type="component" value="Chromosome"/>
</dbReference>
<organism evidence="3 4">
    <name type="scientific">Labilithrix luteola</name>
    <dbReference type="NCBI Taxonomy" id="1391654"/>
    <lineage>
        <taxon>Bacteria</taxon>
        <taxon>Pseudomonadati</taxon>
        <taxon>Myxococcota</taxon>
        <taxon>Polyangia</taxon>
        <taxon>Polyangiales</taxon>
        <taxon>Labilitrichaceae</taxon>
        <taxon>Labilithrix</taxon>
    </lineage>
</organism>
<dbReference type="STRING" id="1391654.AKJ09_10056"/>